<gene>
    <name evidence="1" type="ORF">B0T46_15390</name>
</gene>
<accession>A0A1W0BG16</accession>
<evidence type="ECO:0000313" key="1">
    <source>
        <dbReference type="EMBL" id="ONM47999.1"/>
    </source>
</evidence>
<comment type="caution">
    <text evidence="1">The sequence shown here is derived from an EMBL/GenBank/DDBJ whole genome shotgun (WGS) entry which is preliminary data.</text>
</comment>
<dbReference type="AlphaFoldDB" id="A0A1W0BG16"/>
<evidence type="ECO:0000313" key="2">
    <source>
        <dbReference type="Proteomes" id="UP000188836"/>
    </source>
</evidence>
<dbReference type="EMBL" id="MUMY01000012">
    <property type="protein sequence ID" value="ONM47999.1"/>
    <property type="molecule type" value="Genomic_DNA"/>
</dbReference>
<sequence length="91" mass="9804">MSNNHHPRQPYTASGPVGTNGRVVDKAIVDALGWRPDDLLSWRVSAGLVLITRPGHGRRGITKYGHICLPAATRHAAACTHTHHPVGCNIN</sequence>
<reference evidence="1 2" key="1">
    <citation type="journal article" date="2016" name="Antonie Van Leeuwenhoek">
        <title>Nocardia donostiensis sp. nov., isolated from human respiratory specimens.</title>
        <authorList>
            <person name="Ercibengoa M."/>
            <person name="Bell M."/>
            <person name="Marimon J.M."/>
            <person name="Humrighouse B."/>
            <person name="Klenk H.P."/>
            <person name="Potter G."/>
            <person name="Perez-Trallero E."/>
        </authorList>
    </citation>
    <scope>NUCLEOTIDE SEQUENCE [LARGE SCALE GENOMIC DNA]</scope>
    <source>
        <strain evidence="1 2">X1655</strain>
    </source>
</reference>
<dbReference type="Proteomes" id="UP000188836">
    <property type="component" value="Unassembled WGS sequence"/>
</dbReference>
<protein>
    <submittedName>
        <fullName evidence="1">Uncharacterized protein</fullName>
    </submittedName>
</protein>
<name>A0A1W0BG16_9NOCA</name>
<keyword evidence="2" id="KW-1185">Reference proteome</keyword>
<organism evidence="1 2">
    <name type="scientific">Nocardia donostiensis</name>
    <dbReference type="NCBI Taxonomy" id="1538463"/>
    <lineage>
        <taxon>Bacteria</taxon>
        <taxon>Bacillati</taxon>
        <taxon>Actinomycetota</taxon>
        <taxon>Actinomycetes</taxon>
        <taxon>Mycobacteriales</taxon>
        <taxon>Nocardiaceae</taxon>
        <taxon>Nocardia</taxon>
    </lineage>
</organism>
<proteinExistence type="predicted"/>